<gene>
    <name evidence="1" type="ORF">BpHYR1_000171</name>
</gene>
<comment type="caution">
    <text evidence="1">The sequence shown here is derived from an EMBL/GenBank/DDBJ whole genome shotgun (WGS) entry which is preliminary data.</text>
</comment>
<evidence type="ECO:0000313" key="1">
    <source>
        <dbReference type="EMBL" id="RNA34324.1"/>
    </source>
</evidence>
<sequence length="62" mass="7187">MDLFNLSLSKGSVPKAWKGNLLLHKTHLIIEQQALQTVWDLWDRIESLKEIKFISPLKSINT</sequence>
<name>A0A3M7SES5_BRAPC</name>
<evidence type="ECO:0000313" key="2">
    <source>
        <dbReference type="Proteomes" id="UP000276133"/>
    </source>
</evidence>
<protein>
    <submittedName>
        <fullName evidence="1">Uncharacterized protein</fullName>
    </submittedName>
</protein>
<accession>A0A3M7SES5</accession>
<dbReference type="AlphaFoldDB" id="A0A3M7SES5"/>
<organism evidence="1 2">
    <name type="scientific">Brachionus plicatilis</name>
    <name type="common">Marine rotifer</name>
    <name type="synonym">Brachionus muelleri</name>
    <dbReference type="NCBI Taxonomy" id="10195"/>
    <lineage>
        <taxon>Eukaryota</taxon>
        <taxon>Metazoa</taxon>
        <taxon>Spiralia</taxon>
        <taxon>Gnathifera</taxon>
        <taxon>Rotifera</taxon>
        <taxon>Eurotatoria</taxon>
        <taxon>Monogononta</taxon>
        <taxon>Pseudotrocha</taxon>
        <taxon>Ploima</taxon>
        <taxon>Brachionidae</taxon>
        <taxon>Brachionus</taxon>
    </lineage>
</organism>
<proteinExistence type="predicted"/>
<dbReference type="Proteomes" id="UP000276133">
    <property type="component" value="Unassembled WGS sequence"/>
</dbReference>
<keyword evidence="2" id="KW-1185">Reference proteome</keyword>
<dbReference type="EMBL" id="REGN01001498">
    <property type="protein sequence ID" value="RNA34324.1"/>
    <property type="molecule type" value="Genomic_DNA"/>
</dbReference>
<reference evidence="1 2" key="1">
    <citation type="journal article" date="2018" name="Sci. Rep.">
        <title>Genomic signatures of local adaptation to the degree of environmental predictability in rotifers.</title>
        <authorList>
            <person name="Franch-Gras L."/>
            <person name="Hahn C."/>
            <person name="Garcia-Roger E.M."/>
            <person name="Carmona M.J."/>
            <person name="Serra M."/>
            <person name="Gomez A."/>
        </authorList>
    </citation>
    <scope>NUCLEOTIDE SEQUENCE [LARGE SCALE GENOMIC DNA]</scope>
    <source>
        <strain evidence="1">HYR1</strain>
    </source>
</reference>